<name>A0A7Y9HHS6_9ACTN</name>
<evidence type="ECO:0000256" key="1">
    <source>
        <dbReference type="SAM" id="MobiDB-lite"/>
    </source>
</evidence>
<evidence type="ECO:0000313" key="3">
    <source>
        <dbReference type="Proteomes" id="UP000530403"/>
    </source>
</evidence>
<dbReference type="Proteomes" id="UP000530403">
    <property type="component" value="Unassembled WGS sequence"/>
</dbReference>
<gene>
    <name evidence="2" type="ORF">HEB29_005794</name>
</gene>
<reference evidence="2 3" key="1">
    <citation type="submission" date="2020-07" db="EMBL/GenBank/DDBJ databases">
        <title>Sequencing the genomes of 1000 actinobacteria strains.</title>
        <authorList>
            <person name="Klenk H.-P."/>
        </authorList>
    </citation>
    <scope>NUCLEOTIDE SEQUENCE [LARGE SCALE GENOMIC DNA]</scope>
    <source>
        <strain evidence="2 3">DSM 41455</strain>
    </source>
</reference>
<feature type="compositionally biased region" description="Low complexity" evidence="1">
    <location>
        <begin position="14"/>
        <end position="24"/>
    </location>
</feature>
<sequence>MPFLRDLASALESAGVNASGSSSARHLMDDARKAARDLEGPDSGRRPGRVVGF</sequence>
<proteinExistence type="predicted"/>
<accession>A0A7Y9HHS6</accession>
<dbReference type="AlphaFoldDB" id="A0A7Y9HHS6"/>
<feature type="compositionally biased region" description="Basic and acidic residues" evidence="1">
    <location>
        <begin position="26"/>
        <end position="45"/>
    </location>
</feature>
<organism evidence="2 3">
    <name type="scientific">Streptomyces fulvorobeus</name>
    <dbReference type="NCBI Taxonomy" id="284028"/>
    <lineage>
        <taxon>Bacteria</taxon>
        <taxon>Bacillati</taxon>
        <taxon>Actinomycetota</taxon>
        <taxon>Actinomycetes</taxon>
        <taxon>Kitasatosporales</taxon>
        <taxon>Streptomycetaceae</taxon>
        <taxon>Streptomyces</taxon>
    </lineage>
</organism>
<dbReference type="RefSeq" id="WP_173317401.1">
    <property type="nucleotide sequence ID" value="NZ_BAAAUE010000021.1"/>
</dbReference>
<feature type="region of interest" description="Disordered" evidence="1">
    <location>
        <begin position="14"/>
        <end position="53"/>
    </location>
</feature>
<dbReference type="EMBL" id="JACCCF010000001">
    <property type="protein sequence ID" value="NYE44783.1"/>
    <property type="molecule type" value="Genomic_DNA"/>
</dbReference>
<protein>
    <submittedName>
        <fullName evidence="2">Uncharacterized protein</fullName>
    </submittedName>
</protein>
<comment type="caution">
    <text evidence="2">The sequence shown here is derived from an EMBL/GenBank/DDBJ whole genome shotgun (WGS) entry which is preliminary data.</text>
</comment>
<evidence type="ECO:0000313" key="2">
    <source>
        <dbReference type="EMBL" id="NYE44783.1"/>
    </source>
</evidence>